<dbReference type="PRINTS" id="PR00050">
    <property type="entry name" value="COLDSHOCK"/>
</dbReference>
<evidence type="ECO:0000313" key="5">
    <source>
        <dbReference type="EMBL" id="QDU97551.1"/>
    </source>
</evidence>
<dbReference type="Pfam" id="PF00313">
    <property type="entry name" value="CSD"/>
    <property type="match status" value="1"/>
</dbReference>
<dbReference type="InterPro" id="IPR011129">
    <property type="entry name" value="CSD"/>
</dbReference>
<dbReference type="SUPFAM" id="SSF50249">
    <property type="entry name" value="Nucleic acid-binding proteins"/>
    <property type="match status" value="1"/>
</dbReference>
<comment type="subcellular location">
    <subcellularLocation>
        <location evidence="1 3">Cytoplasm</location>
    </subcellularLocation>
</comment>
<name>A0A518E0G9_9BACT</name>
<dbReference type="InterPro" id="IPR012340">
    <property type="entry name" value="NA-bd_OB-fold"/>
</dbReference>
<dbReference type="AlphaFoldDB" id="A0A518E0G9"/>
<organism evidence="5 6">
    <name type="scientific">Lignipirellula cremea</name>
    <dbReference type="NCBI Taxonomy" id="2528010"/>
    <lineage>
        <taxon>Bacteria</taxon>
        <taxon>Pseudomonadati</taxon>
        <taxon>Planctomycetota</taxon>
        <taxon>Planctomycetia</taxon>
        <taxon>Pirellulales</taxon>
        <taxon>Pirellulaceae</taxon>
        <taxon>Lignipirellula</taxon>
    </lineage>
</organism>
<keyword evidence="6" id="KW-1185">Reference proteome</keyword>
<dbReference type="PROSITE" id="PS00352">
    <property type="entry name" value="CSD_1"/>
    <property type="match status" value="1"/>
</dbReference>
<dbReference type="OrthoDB" id="9805039at2"/>
<evidence type="ECO:0000256" key="3">
    <source>
        <dbReference type="RuleBase" id="RU000408"/>
    </source>
</evidence>
<dbReference type="PIRSF" id="PIRSF002599">
    <property type="entry name" value="Cold_shock_A"/>
    <property type="match status" value="1"/>
</dbReference>
<dbReference type="GO" id="GO:0003676">
    <property type="term" value="F:nucleic acid binding"/>
    <property type="evidence" value="ECO:0007669"/>
    <property type="project" value="InterPro"/>
</dbReference>
<sequence length="70" mass="7748">MPQGKIKRLVSDRGFGFIEGDRGDDLFFHHSEVQGATIEELREGQLVEYEVGRGQKGPCAQSVRVAVQTS</sequence>
<evidence type="ECO:0000256" key="2">
    <source>
        <dbReference type="ARBA" id="ARBA00022490"/>
    </source>
</evidence>
<feature type="domain" description="CSD" evidence="4">
    <location>
        <begin position="1"/>
        <end position="65"/>
    </location>
</feature>
<protein>
    <submittedName>
        <fullName evidence="5">Cold shock-like protein CspLA</fullName>
    </submittedName>
</protein>
<dbReference type="InterPro" id="IPR019844">
    <property type="entry name" value="CSD_CS"/>
</dbReference>
<proteinExistence type="predicted"/>
<dbReference type="RefSeq" id="WP_145056317.1">
    <property type="nucleotide sequence ID" value="NZ_CP036433.1"/>
</dbReference>
<dbReference type="InterPro" id="IPR002059">
    <property type="entry name" value="CSP_DNA-bd"/>
</dbReference>
<dbReference type="PROSITE" id="PS51857">
    <property type="entry name" value="CSD_2"/>
    <property type="match status" value="1"/>
</dbReference>
<dbReference type="EMBL" id="CP036433">
    <property type="protein sequence ID" value="QDU97551.1"/>
    <property type="molecule type" value="Genomic_DNA"/>
</dbReference>
<evidence type="ECO:0000256" key="1">
    <source>
        <dbReference type="ARBA" id="ARBA00004496"/>
    </source>
</evidence>
<evidence type="ECO:0000313" key="6">
    <source>
        <dbReference type="Proteomes" id="UP000317648"/>
    </source>
</evidence>
<evidence type="ECO:0000259" key="4">
    <source>
        <dbReference type="PROSITE" id="PS51857"/>
    </source>
</evidence>
<reference evidence="5 6" key="1">
    <citation type="submission" date="2019-02" db="EMBL/GenBank/DDBJ databases">
        <title>Deep-cultivation of Planctomycetes and their phenomic and genomic characterization uncovers novel biology.</title>
        <authorList>
            <person name="Wiegand S."/>
            <person name="Jogler M."/>
            <person name="Boedeker C."/>
            <person name="Pinto D."/>
            <person name="Vollmers J."/>
            <person name="Rivas-Marin E."/>
            <person name="Kohn T."/>
            <person name="Peeters S.H."/>
            <person name="Heuer A."/>
            <person name="Rast P."/>
            <person name="Oberbeckmann S."/>
            <person name="Bunk B."/>
            <person name="Jeske O."/>
            <person name="Meyerdierks A."/>
            <person name="Storesund J.E."/>
            <person name="Kallscheuer N."/>
            <person name="Luecker S."/>
            <person name="Lage O.M."/>
            <person name="Pohl T."/>
            <person name="Merkel B.J."/>
            <person name="Hornburger P."/>
            <person name="Mueller R.-W."/>
            <person name="Bruemmer F."/>
            <person name="Labrenz M."/>
            <person name="Spormann A.M."/>
            <person name="Op den Camp H."/>
            <person name="Overmann J."/>
            <person name="Amann R."/>
            <person name="Jetten M.S.M."/>
            <person name="Mascher T."/>
            <person name="Medema M.H."/>
            <person name="Devos D.P."/>
            <person name="Kaster A.-K."/>
            <person name="Ovreas L."/>
            <person name="Rohde M."/>
            <person name="Galperin M.Y."/>
            <person name="Jogler C."/>
        </authorList>
    </citation>
    <scope>NUCLEOTIDE SEQUENCE [LARGE SCALE GENOMIC DNA]</scope>
    <source>
        <strain evidence="5 6">Pla85_3_4</strain>
    </source>
</reference>
<keyword evidence="2" id="KW-0963">Cytoplasm</keyword>
<gene>
    <name evidence="5" type="primary">cspLA</name>
    <name evidence="5" type="ORF">Pla8534_53990</name>
</gene>
<dbReference type="Gene3D" id="2.40.50.140">
    <property type="entry name" value="Nucleic acid-binding proteins"/>
    <property type="match status" value="1"/>
</dbReference>
<dbReference type="KEGG" id="lcre:Pla8534_53990"/>
<dbReference type="GO" id="GO:0005829">
    <property type="term" value="C:cytosol"/>
    <property type="evidence" value="ECO:0007669"/>
    <property type="project" value="UniProtKB-ARBA"/>
</dbReference>
<accession>A0A518E0G9</accession>
<dbReference type="SMART" id="SM00357">
    <property type="entry name" value="CSP"/>
    <property type="match status" value="1"/>
</dbReference>
<dbReference type="Proteomes" id="UP000317648">
    <property type="component" value="Chromosome"/>
</dbReference>
<dbReference type="InterPro" id="IPR012156">
    <property type="entry name" value="Cold_shock_CspA"/>
</dbReference>